<organism evidence="3">
    <name type="scientific">marine sediment metagenome</name>
    <dbReference type="NCBI Taxonomy" id="412755"/>
    <lineage>
        <taxon>unclassified sequences</taxon>
        <taxon>metagenomes</taxon>
        <taxon>ecological metagenomes</taxon>
    </lineage>
</organism>
<dbReference type="InterPro" id="IPR000132">
    <property type="entry name" value="Nitrilase/CN_hydratase_CS"/>
</dbReference>
<dbReference type="PANTHER" id="PTHR46044:SF1">
    <property type="entry name" value="CN HYDROLASE DOMAIN-CONTAINING PROTEIN"/>
    <property type="match status" value="1"/>
</dbReference>
<comment type="similarity">
    <text evidence="1">Belongs to the carbon-nitrogen hydrolase superfamily. Nitrilase family.</text>
</comment>
<dbReference type="GO" id="GO:0000257">
    <property type="term" value="F:nitrilase activity"/>
    <property type="evidence" value="ECO:0007669"/>
    <property type="project" value="UniProtKB-ARBA"/>
</dbReference>
<proteinExistence type="inferred from homology"/>
<feature type="non-terminal residue" evidence="3">
    <location>
        <position position="1"/>
    </location>
</feature>
<dbReference type="PROSITE" id="PS00921">
    <property type="entry name" value="NITRIL_CHT_2"/>
    <property type="match status" value="1"/>
</dbReference>
<gene>
    <name evidence="3" type="ORF">LCGC14_2927900</name>
</gene>
<comment type="caution">
    <text evidence="3">The sequence shown here is derived from an EMBL/GenBank/DDBJ whole genome shotgun (WGS) entry which is preliminary data.</text>
</comment>
<dbReference type="PANTHER" id="PTHR46044">
    <property type="entry name" value="NITRILASE"/>
    <property type="match status" value="1"/>
</dbReference>
<evidence type="ECO:0000313" key="3">
    <source>
        <dbReference type="EMBL" id="KKK70050.1"/>
    </source>
</evidence>
<sequence length="219" mass="23933">TERTIWGWGDGSGLQVFDTPLGRLGGLICWEHEMTLVKYALYAKGEQVHASVWPAWTMQNSSIDFGCRQYAFEGGCFAVVSCGILLPDTLPQQYRSPLIQANGGSGIIGPDGEYLKGPVYDKEEIIYADLDLEAIVRAKHMRDVVGHYARPDVAQLLLHERPQRPVISDDAPLAELRARLGELLSRIDADDGAASDPEVLASLQELERALAKVSGAGRS</sequence>
<feature type="domain" description="CN hydrolase" evidence="2">
    <location>
        <begin position="1"/>
        <end position="132"/>
    </location>
</feature>
<evidence type="ECO:0000259" key="2">
    <source>
        <dbReference type="PROSITE" id="PS50263"/>
    </source>
</evidence>
<dbReference type="Gene3D" id="3.60.110.10">
    <property type="entry name" value="Carbon-nitrogen hydrolase"/>
    <property type="match status" value="1"/>
</dbReference>
<accession>A0A0F8Y8M3</accession>
<dbReference type="InterPro" id="IPR044149">
    <property type="entry name" value="Nitrilases_CHs"/>
</dbReference>
<dbReference type="InterPro" id="IPR003010">
    <property type="entry name" value="C-N_Hydrolase"/>
</dbReference>
<dbReference type="SUPFAM" id="SSF56317">
    <property type="entry name" value="Carbon-nitrogen hydrolase"/>
    <property type="match status" value="1"/>
</dbReference>
<reference evidence="3" key="1">
    <citation type="journal article" date="2015" name="Nature">
        <title>Complex archaea that bridge the gap between prokaryotes and eukaryotes.</title>
        <authorList>
            <person name="Spang A."/>
            <person name="Saw J.H."/>
            <person name="Jorgensen S.L."/>
            <person name="Zaremba-Niedzwiedzka K."/>
            <person name="Martijn J."/>
            <person name="Lind A.E."/>
            <person name="van Eijk R."/>
            <person name="Schleper C."/>
            <person name="Guy L."/>
            <person name="Ettema T.J."/>
        </authorList>
    </citation>
    <scope>NUCLEOTIDE SEQUENCE</scope>
</reference>
<evidence type="ECO:0000256" key="1">
    <source>
        <dbReference type="ARBA" id="ARBA00008129"/>
    </source>
</evidence>
<dbReference type="PROSITE" id="PS50263">
    <property type="entry name" value="CN_HYDROLASE"/>
    <property type="match status" value="1"/>
</dbReference>
<dbReference type="InterPro" id="IPR036526">
    <property type="entry name" value="C-N_Hydrolase_sf"/>
</dbReference>
<protein>
    <recommendedName>
        <fullName evidence="2">CN hydrolase domain-containing protein</fullName>
    </recommendedName>
</protein>
<dbReference type="Pfam" id="PF00795">
    <property type="entry name" value="CN_hydrolase"/>
    <property type="match status" value="1"/>
</dbReference>
<name>A0A0F8Y8M3_9ZZZZ</name>
<dbReference type="EMBL" id="LAZR01058367">
    <property type="protein sequence ID" value="KKK70050.1"/>
    <property type="molecule type" value="Genomic_DNA"/>
</dbReference>
<dbReference type="AlphaFoldDB" id="A0A0F8Y8M3"/>